<organism evidence="7 8">
    <name type="scientific">Ephemeroptericola cinctiostellae</name>
    <dbReference type="NCBI Taxonomy" id="2268024"/>
    <lineage>
        <taxon>Bacteria</taxon>
        <taxon>Pseudomonadati</taxon>
        <taxon>Pseudomonadota</taxon>
        <taxon>Betaproteobacteria</taxon>
        <taxon>Burkholderiales</taxon>
        <taxon>Burkholderiaceae</taxon>
        <taxon>Ephemeroptericola</taxon>
    </lineage>
</organism>
<keyword evidence="4 5" id="KW-0472">Membrane</keyword>
<comment type="subcellular location">
    <subcellularLocation>
        <location evidence="1">Membrane</location>
    </subcellularLocation>
</comment>
<keyword evidence="3 5" id="KW-1133">Transmembrane helix</keyword>
<keyword evidence="8" id="KW-1185">Reference proteome</keyword>
<feature type="domain" description="Fatty acid hydroxylase" evidence="6">
    <location>
        <begin position="112"/>
        <end position="246"/>
    </location>
</feature>
<evidence type="ECO:0000256" key="1">
    <source>
        <dbReference type="ARBA" id="ARBA00004370"/>
    </source>
</evidence>
<dbReference type="InterPro" id="IPR050307">
    <property type="entry name" value="Sterol_Desaturase_Related"/>
</dbReference>
<evidence type="ECO:0000256" key="2">
    <source>
        <dbReference type="ARBA" id="ARBA00022692"/>
    </source>
</evidence>
<dbReference type="GO" id="GO:0008610">
    <property type="term" value="P:lipid biosynthetic process"/>
    <property type="evidence" value="ECO:0007669"/>
    <property type="project" value="InterPro"/>
</dbReference>
<dbReference type="AlphaFoldDB" id="A0A345DC36"/>
<dbReference type="GO" id="GO:0016020">
    <property type="term" value="C:membrane"/>
    <property type="evidence" value="ECO:0007669"/>
    <property type="project" value="UniProtKB-SubCell"/>
</dbReference>
<dbReference type="GO" id="GO:0005506">
    <property type="term" value="F:iron ion binding"/>
    <property type="evidence" value="ECO:0007669"/>
    <property type="project" value="InterPro"/>
</dbReference>
<protein>
    <recommendedName>
        <fullName evidence="6">Fatty acid hydroxylase domain-containing protein</fullName>
    </recommendedName>
</protein>
<dbReference type="KEGG" id="hyf:DTO96_101664"/>
<evidence type="ECO:0000313" key="7">
    <source>
        <dbReference type="EMBL" id="AXF85924.1"/>
    </source>
</evidence>
<dbReference type="Pfam" id="PF04116">
    <property type="entry name" value="FA_hydroxylase"/>
    <property type="match status" value="1"/>
</dbReference>
<evidence type="ECO:0000256" key="3">
    <source>
        <dbReference type="ARBA" id="ARBA00022989"/>
    </source>
</evidence>
<feature type="transmembrane region" description="Helical" evidence="5">
    <location>
        <begin position="14"/>
        <end position="39"/>
    </location>
</feature>
<dbReference type="PANTHER" id="PTHR11863">
    <property type="entry name" value="STEROL DESATURASE"/>
    <property type="match status" value="1"/>
</dbReference>
<dbReference type="InterPro" id="IPR006694">
    <property type="entry name" value="Fatty_acid_hydroxylase"/>
</dbReference>
<name>A0A345DC36_9BURK</name>
<evidence type="ECO:0000259" key="6">
    <source>
        <dbReference type="Pfam" id="PF04116"/>
    </source>
</evidence>
<dbReference type="GO" id="GO:0016491">
    <property type="term" value="F:oxidoreductase activity"/>
    <property type="evidence" value="ECO:0007669"/>
    <property type="project" value="InterPro"/>
</dbReference>
<gene>
    <name evidence="7" type="ORF">DTO96_101664</name>
</gene>
<feature type="transmembrane region" description="Helical" evidence="5">
    <location>
        <begin position="67"/>
        <end position="85"/>
    </location>
</feature>
<reference evidence="8" key="1">
    <citation type="submission" date="2018-07" db="EMBL/GenBank/DDBJ databases">
        <authorList>
            <person name="Kim H."/>
        </authorList>
    </citation>
    <scope>NUCLEOTIDE SEQUENCE [LARGE SCALE GENOMIC DNA]</scope>
    <source>
        <strain evidence="8">F02</strain>
    </source>
</reference>
<dbReference type="OrthoDB" id="9770329at2"/>
<dbReference type="RefSeq" id="WP_114563060.1">
    <property type="nucleotide sequence ID" value="NZ_CP031124.1"/>
</dbReference>
<dbReference type="Proteomes" id="UP000252182">
    <property type="component" value="Chromosome"/>
</dbReference>
<evidence type="ECO:0000313" key="8">
    <source>
        <dbReference type="Proteomes" id="UP000252182"/>
    </source>
</evidence>
<feature type="transmembrane region" description="Helical" evidence="5">
    <location>
        <begin position="105"/>
        <end position="125"/>
    </location>
</feature>
<evidence type="ECO:0000256" key="4">
    <source>
        <dbReference type="ARBA" id="ARBA00023136"/>
    </source>
</evidence>
<evidence type="ECO:0000256" key="5">
    <source>
        <dbReference type="SAM" id="Phobius"/>
    </source>
</evidence>
<proteinExistence type="predicted"/>
<keyword evidence="2 5" id="KW-0812">Transmembrane</keyword>
<dbReference type="EMBL" id="CP031124">
    <property type="protein sequence ID" value="AXF85924.1"/>
    <property type="molecule type" value="Genomic_DNA"/>
</dbReference>
<accession>A0A345DC36</accession>
<sequence>MNELISPALGISPIFWPTLLLMLIYGIRYTVFTGLMFIICRPQFNIGRAHFVPQASFKTSHHVRREIMYSFLTVLVFGAVNGILYGTGWIHASQLYFQLADHSMIWFYLSIPVMLIIHDTLFYWLHRAMHTRLLFNLMHRVHHQSIYPTAFAAYSFHPTEALAEALIVVIIIYMMPCHPFAILAFQTISTAINAYGHSGREFYPIGTDTHWLGRWINTSTTHAAHHVKGRGNYGLYFLLWDRIMGTFESPRK</sequence>